<sequence>MEKMFMRVDEVMEALEVSESYAYKLIKRLNRELEAMGCQTIPGRVDRKYFYQQFYGTKSYDGRG</sequence>
<dbReference type="AlphaFoldDB" id="A0A4V2SD65"/>
<gene>
    <name evidence="1" type="ORF">EV212_11911</name>
</gene>
<evidence type="ECO:0008006" key="3">
    <source>
        <dbReference type="Google" id="ProtNLM"/>
    </source>
</evidence>
<reference evidence="1 2" key="1">
    <citation type="submission" date="2019-03" db="EMBL/GenBank/DDBJ databases">
        <title>Genomic Encyclopedia of Type Strains, Phase IV (KMG-IV): sequencing the most valuable type-strain genomes for metagenomic binning, comparative biology and taxonomic classification.</title>
        <authorList>
            <person name="Goeker M."/>
        </authorList>
    </citation>
    <scope>NUCLEOTIDE SEQUENCE [LARGE SCALE GENOMIC DNA]</scope>
    <source>
        <strain evidence="1 2">DSM 28559</strain>
    </source>
</reference>
<accession>A0A4V2SD65</accession>
<dbReference type="Proteomes" id="UP000295711">
    <property type="component" value="Unassembled WGS sequence"/>
</dbReference>
<evidence type="ECO:0000313" key="1">
    <source>
        <dbReference type="EMBL" id="TCO82139.1"/>
    </source>
</evidence>
<protein>
    <recommendedName>
        <fullName evidence="3">DNA-binding protein</fullName>
    </recommendedName>
</protein>
<proteinExistence type="predicted"/>
<dbReference type="RefSeq" id="WP_132094110.1">
    <property type="nucleotide sequence ID" value="NZ_JANKAQ010000018.1"/>
</dbReference>
<comment type="caution">
    <text evidence="1">The sequence shown here is derived from an EMBL/GenBank/DDBJ whole genome shotgun (WGS) entry which is preliminary data.</text>
</comment>
<keyword evidence="2" id="KW-1185">Reference proteome</keyword>
<dbReference type="EMBL" id="SLXA01000019">
    <property type="protein sequence ID" value="TCO82139.1"/>
    <property type="molecule type" value="Genomic_DNA"/>
</dbReference>
<evidence type="ECO:0000313" key="2">
    <source>
        <dbReference type="Proteomes" id="UP000295711"/>
    </source>
</evidence>
<dbReference type="OrthoDB" id="3174733at2"/>
<name>A0A4V2SD65_9FIRM</name>
<organism evidence="1 2">
    <name type="scientific">Frisingicoccus caecimuris</name>
    <dbReference type="NCBI Taxonomy" id="1796636"/>
    <lineage>
        <taxon>Bacteria</taxon>
        <taxon>Bacillati</taxon>
        <taxon>Bacillota</taxon>
        <taxon>Clostridia</taxon>
        <taxon>Lachnospirales</taxon>
        <taxon>Lachnospiraceae</taxon>
        <taxon>Frisingicoccus</taxon>
    </lineage>
</organism>